<organism evidence="1 2">
    <name type="scientific">Hondaea fermentalgiana</name>
    <dbReference type="NCBI Taxonomy" id="2315210"/>
    <lineage>
        <taxon>Eukaryota</taxon>
        <taxon>Sar</taxon>
        <taxon>Stramenopiles</taxon>
        <taxon>Bigyra</taxon>
        <taxon>Labyrinthulomycetes</taxon>
        <taxon>Thraustochytrida</taxon>
        <taxon>Thraustochytriidae</taxon>
        <taxon>Hondaea</taxon>
    </lineage>
</organism>
<keyword evidence="2" id="KW-1185">Reference proteome</keyword>
<protein>
    <submittedName>
        <fullName evidence="1">Uncharacterized protein</fullName>
    </submittedName>
</protein>
<evidence type="ECO:0000313" key="2">
    <source>
        <dbReference type="Proteomes" id="UP000241890"/>
    </source>
</evidence>
<sequence length="634" mass="71879">MFEMQYDMAWMSHEDESKMMCVQDVLEAVCAFVYGPDYDSEALVRAGLYRERDGVMHLLPLDLRFVDCMRAFSVGARLVFREHGFAQLVRPYMQASPDAARAELQFREALFRLQQGHFRASSIIHAGELLALAYLGMTCETDLVSPEEAAGTLCAFAADFKPEALCAETSNHIYNGESDINAAGARTEKFGPLPAHVEWFAVNFSGIHVCMTQDRGHTYPLKSVQSWSSSADGTVLALAMADGRVIHLAGIPDRGAETAATLIGLYVDASNAAWISANGIRRILTTLRGVPLSTVCRTDLRRLSQGWSTCRLSTAFATWKTQIEVREAAHSLQDVLSRALNQVRKQRGMNCWKQFVMVQMMKQGVALEALTRFVSQYALRQAWDRFLCAYASSNASIFTRLVHQAMRRQRLSARFSQWKRFVMFRAAEESYAISTISDIFSRYLAQYTSASLREHFHRWRRWTALVSLQHALASGLRRTTLLRGLSALLKRRGFAAWKRFDMLRTMECTWALDRLAEFYLKHCHNDQVRISMTKYDRCGPAPTAEHGFRENKAPERATITVEEQDGVELEVKQADVSSPSLLVVSASTSATSTAERDKQMWEMRLRLARCQQSISRLEHACRHDLRLAREAMQR</sequence>
<comment type="caution">
    <text evidence="1">The sequence shown here is derived from an EMBL/GenBank/DDBJ whole genome shotgun (WGS) entry which is preliminary data.</text>
</comment>
<reference evidence="1 2" key="1">
    <citation type="submission" date="2017-12" db="EMBL/GenBank/DDBJ databases">
        <title>Sequencing, de novo assembly and annotation of complete genome of a new Thraustochytrid species, strain FCC1311.</title>
        <authorList>
            <person name="Sedici K."/>
            <person name="Godart F."/>
            <person name="Aiese Cigliano R."/>
            <person name="Sanseverino W."/>
            <person name="Barakat M."/>
            <person name="Ortet P."/>
            <person name="Marechal E."/>
            <person name="Cagnac O."/>
            <person name="Amato A."/>
        </authorList>
    </citation>
    <scope>NUCLEOTIDE SEQUENCE [LARGE SCALE GENOMIC DNA]</scope>
</reference>
<gene>
    <name evidence="1" type="ORF">FCC1311_100712</name>
</gene>
<dbReference type="Proteomes" id="UP000241890">
    <property type="component" value="Unassembled WGS sequence"/>
</dbReference>
<dbReference type="AlphaFoldDB" id="A0A2R5GVQ2"/>
<proteinExistence type="predicted"/>
<dbReference type="InParanoid" id="A0A2R5GVQ2"/>
<dbReference type="EMBL" id="BEYU01000171">
    <property type="protein sequence ID" value="GBG33848.1"/>
    <property type="molecule type" value="Genomic_DNA"/>
</dbReference>
<name>A0A2R5GVQ2_9STRA</name>
<accession>A0A2R5GVQ2</accession>
<evidence type="ECO:0000313" key="1">
    <source>
        <dbReference type="EMBL" id="GBG33848.1"/>
    </source>
</evidence>